<feature type="chain" id="PRO_5022764030" evidence="1">
    <location>
        <begin position="21"/>
        <end position="209"/>
    </location>
</feature>
<feature type="signal peptide" evidence="1">
    <location>
        <begin position="1"/>
        <end position="20"/>
    </location>
</feature>
<name>A0A5C6TXC3_9SPHN</name>
<evidence type="ECO:0000313" key="3">
    <source>
        <dbReference type="Proteomes" id="UP000321249"/>
    </source>
</evidence>
<dbReference type="AlphaFoldDB" id="A0A5C6TXC3"/>
<sequence length="209" mass="22050">MKAIVGIVAAVALAVTPAAAGAGERVTPRAALAVHELARCVFLAEPNRVRTLLTMRQADSRYASTFQHLVERNACLAAGTLSTNNRIFKGALAEFALFRDLGGEPLAAHVGDDPALPPIRTSDESEIMSICVVRARPEQVEALFQTEPSSRSETAALQAIAPMLPGCLRRGARAELDRSSLRAMLASAAFRLADRGHAEAAGDASAVTH</sequence>
<evidence type="ECO:0000256" key="1">
    <source>
        <dbReference type="SAM" id="SignalP"/>
    </source>
</evidence>
<gene>
    <name evidence="2" type="ORF">FRZ32_13380</name>
</gene>
<accession>A0A5C6TXC3</accession>
<keyword evidence="3" id="KW-1185">Reference proteome</keyword>
<evidence type="ECO:0000313" key="2">
    <source>
        <dbReference type="EMBL" id="TXC64555.1"/>
    </source>
</evidence>
<proteinExistence type="predicted"/>
<dbReference type="RefSeq" id="WP_147043978.1">
    <property type="nucleotide sequence ID" value="NZ_BAABIR010000001.1"/>
</dbReference>
<reference evidence="2 3" key="1">
    <citation type="journal article" date="2015" name="J. Microbiol.">
        <title>Sphingosinicella ginsenosidimutans sp. nov., with ginsenoside converting activity.</title>
        <authorList>
            <person name="Kim J.K."/>
            <person name="Kang M.S."/>
            <person name="Park S.C."/>
            <person name="Kim K.M."/>
            <person name="Choi K."/>
            <person name="Yoon M.H."/>
            <person name="Im W.T."/>
        </authorList>
    </citation>
    <scope>NUCLEOTIDE SEQUENCE [LARGE SCALE GENOMIC DNA]</scope>
    <source>
        <strain evidence="2 3">BS-11</strain>
    </source>
</reference>
<dbReference type="EMBL" id="VOQQ01000001">
    <property type="protein sequence ID" value="TXC64555.1"/>
    <property type="molecule type" value="Genomic_DNA"/>
</dbReference>
<comment type="caution">
    <text evidence="2">The sequence shown here is derived from an EMBL/GenBank/DDBJ whole genome shotgun (WGS) entry which is preliminary data.</text>
</comment>
<protein>
    <submittedName>
        <fullName evidence="2">Uncharacterized protein</fullName>
    </submittedName>
</protein>
<dbReference type="Proteomes" id="UP000321249">
    <property type="component" value="Unassembled WGS sequence"/>
</dbReference>
<organism evidence="2 3">
    <name type="scientific">Allosphingosinicella ginsenosidimutans</name>
    <dbReference type="NCBI Taxonomy" id="1176539"/>
    <lineage>
        <taxon>Bacteria</taxon>
        <taxon>Pseudomonadati</taxon>
        <taxon>Pseudomonadota</taxon>
        <taxon>Alphaproteobacteria</taxon>
        <taxon>Sphingomonadales</taxon>
        <taxon>Sphingomonadaceae</taxon>
        <taxon>Allosphingosinicella</taxon>
    </lineage>
</organism>
<keyword evidence="1" id="KW-0732">Signal</keyword>